<dbReference type="InterPro" id="IPR050508">
    <property type="entry name" value="Methyltransf_Superfamily"/>
</dbReference>
<keyword evidence="6" id="KW-1185">Reference proteome</keyword>
<dbReference type="STRING" id="200378.SAMN05216553_12619"/>
<name>A0A1G8D4K1_9PSEU</name>
<dbReference type="SUPFAM" id="SSF53335">
    <property type="entry name" value="S-adenosyl-L-methionine-dependent methyltransferases"/>
    <property type="match status" value="1"/>
</dbReference>
<dbReference type="RefSeq" id="WP_090059972.1">
    <property type="nucleotide sequence ID" value="NZ_FNCC01000026.1"/>
</dbReference>
<dbReference type="InterPro" id="IPR023576">
    <property type="entry name" value="UbiE/COQ5_MeTrFase_CS"/>
</dbReference>
<dbReference type="InterPro" id="IPR029063">
    <property type="entry name" value="SAM-dependent_MTases_sf"/>
</dbReference>
<dbReference type="InterPro" id="IPR041698">
    <property type="entry name" value="Methyltransf_25"/>
</dbReference>
<keyword evidence="1 5" id="KW-0489">Methyltransferase</keyword>
<reference evidence="6" key="1">
    <citation type="submission" date="2016-10" db="EMBL/GenBank/DDBJ databases">
        <authorList>
            <person name="Varghese N."/>
            <person name="Submissions S."/>
        </authorList>
    </citation>
    <scope>NUCLEOTIDE SEQUENCE [LARGE SCALE GENOMIC DNA]</scope>
    <source>
        <strain evidence="6">CGMCC 4.3506</strain>
    </source>
</reference>
<keyword evidence="3" id="KW-0949">S-adenosyl-L-methionine</keyword>
<gene>
    <name evidence="5" type="ORF">SAMN05216553_12619</name>
</gene>
<protein>
    <submittedName>
        <fullName evidence="5">Methyltransferase domain-containing protein</fullName>
    </submittedName>
</protein>
<accession>A0A1G8D4K1</accession>
<dbReference type="Proteomes" id="UP000199623">
    <property type="component" value="Unassembled WGS sequence"/>
</dbReference>
<evidence type="ECO:0000259" key="4">
    <source>
        <dbReference type="Pfam" id="PF13649"/>
    </source>
</evidence>
<dbReference type="CDD" id="cd02440">
    <property type="entry name" value="AdoMet_MTases"/>
    <property type="match status" value="1"/>
</dbReference>
<dbReference type="Pfam" id="PF13649">
    <property type="entry name" value="Methyltransf_25"/>
    <property type="match status" value="1"/>
</dbReference>
<dbReference type="OrthoDB" id="9808140at2"/>
<sequence>MTGTSSQERDYIPGMGKHYLLPFYEVLHRVTALGRVHRDMVELAAPRRGDRVLDVGCGTGNLLRTTGKTGADLFGVDPDLKMLARAERKLRRAGIRARLDRGYAQELRFPDGSFDKVFSSLMLHHLDVASKDEMLAEVRRVLKPGGVFVLADTTRENAGERIAAAGFTVEPTRTRKLRVFREEIGIEVATAH</sequence>
<organism evidence="5 6">
    <name type="scientific">Lentzea fradiae</name>
    <dbReference type="NCBI Taxonomy" id="200378"/>
    <lineage>
        <taxon>Bacteria</taxon>
        <taxon>Bacillati</taxon>
        <taxon>Actinomycetota</taxon>
        <taxon>Actinomycetes</taxon>
        <taxon>Pseudonocardiales</taxon>
        <taxon>Pseudonocardiaceae</taxon>
        <taxon>Lentzea</taxon>
    </lineage>
</organism>
<dbReference type="PANTHER" id="PTHR42912">
    <property type="entry name" value="METHYLTRANSFERASE"/>
    <property type="match status" value="1"/>
</dbReference>
<dbReference type="GO" id="GO:0008168">
    <property type="term" value="F:methyltransferase activity"/>
    <property type="evidence" value="ECO:0007669"/>
    <property type="project" value="UniProtKB-KW"/>
</dbReference>
<dbReference type="PANTHER" id="PTHR42912:SF93">
    <property type="entry name" value="N6-ADENOSINE-METHYLTRANSFERASE TMT1A"/>
    <property type="match status" value="1"/>
</dbReference>
<dbReference type="GO" id="GO:0032259">
    <property type="term" value="P:methylation"/>
    <property type="evidence" value="ECO:0007669"/>
    <property type="project" value="UniProtKB-KW"/>
</dbReference>
<feature type="domain" description="Methyltransferase" evidence="4">
    <location>
        <begin position="52"/>
        <end position="146"/>
    </location>
</feature>
<evidence type="ECO:0000256" key="3">
    <source>
        <dbReference type="ARBA" id="ARBA00022691"/>
    </source>
</evidence>
<proteinExistence type="predicted"/>
<evidence type="ECO:0000256" key="2">
    <source>
        <dbReference type="ARBA" id="ARBA00022679"/>
    </source>
</evidence>
<dbReference type="PROSITE" id="PS01184">
    <property type="entry name" value="UBIE_2"/>
    <property type="match status" value="1"/>
</dbReference>
<evidence type="ECO:0000256" key="1">
    <source>
        <dbReference type="ARBA" id="ARBA00022603"/>
    </source>
</evidence>
<dbReference type="AlphaFoldDB" id="A0A1G8D4K1"/>
<dbReference type="EMBL" id="FNCC01000026">
    <property type="protein sequence ID" value="SDH52622.1"/>
    <property type="molecule type" value="Genomic_DNA"/>
</dbReference>
<evidence type="ECO:0000313" key="5">
    <source>
        <dbReference type="EMBL" id="SDH52622.1"/>
    </source>
</evidence>
<evidence type="ECO:0000313" key="6">
    <source>
        <dbReference type="Proteomes" id="UP000199623"/>
    </source>
</evidence>
<keyword evidence="2 5" id="KW-0808">Transferase</keyword>
<dbReference type="Gene3D" id="3.40.50.150">
    <property type="entry name" value="Vaccinia Virus protein VP39"/>
    <property type="match status" value="1"/>
</dbReference>